<sequence length="206" mass="21995">MDPHDPAQPDTALALALAADDPQHRLQTAMRAGTSPKPGDLAILVARCEVEPDFQVREMLTWAINRHPADAALPLVLAQLSSPVPLARSQALHTLSKIGDPAAWPHVTDALLHDADDEVARTAWRAAVVLVPYGAEEELATRLGAELGRGSFEVQRSLARALGALGEASEQLLERATRSGDAAVRAHATAALRVLEDPESTFYLDA</sequence>
<dbReference type="RefSeq" id="WP_241988947.1">
    <property type="nucleotide sequence ID" value="NZ_QYAG01000005.1"/>
</dbReference>
<name>A0A4Q7U690_9MICO</name>
<dbReference type="Proteomes" id="UP000291832">
    <property type="component" value="Unassembled WGS sequence"/>
</dbReference>
<dbReference type="Gene3D" id="1.25.10.10">
    <property type="entry name" value="Leucine-rich Repeat Variant"/>
    <property type="match status" value="1"/>
</dbReference>
<dbReference type="InterPro" id="IPR016024">
    <property type="entry name" value="ARM-type_fold"/>
</dbReference>
<evidence type="ECO:0000313" key="1">
    <source>
        <dbReference type="EMBL" id="RZT68863.1"/>
    </source>
</evidence>
<proteinExistence type="predicted"/>
<dbReference type="Pfam" id="PF13646">
    <property type="entry name" value="HEAT_2"/>
    <property type="match status" value="1"/>
</dbReference>
<dbReference type="InterPro" id="IPR004155">
    <property type="entry name" value="PBS_lyase_HEAT"/>
</dbReference>
<keyword evidence="2" id="KW-1185">Reference proteome</keyword>
<dbReference type="InterPro" id="IPR011989">
    <property type="entry name" value="ARM-like"/>
</dbReference>
<protein>
    <submittedName>
        <fullName evidence="1">HEAT repeat protein</fullName>
    </submittedName>
</protein>
<dbReference type="SUPFAM" id="SSF48371">
    <property type="entry name" value="ARM repeat"/>
    <property type="match status" value="1"/>
</dbReference>
<dbReference type="SMART" id="SM00567">
    <property type="entry name" value="EZ_HEAT"/>
    <property type="match status" value="3"/>
</dbReference>
<organism evidence="1 2">
    <name type="scientific">Leucobacter luti</name>
    <dbReference type="NCBI Taxonomy" id="340320"/>
    <lineage>
        <taxon>Bacteria</taxon>
        <taxon>Bacillati</taxon>
        <taxon>Actinomycetota</taxon>
        <taxon>Actinomycetes</taxon>
        <taxon>Micrococcales</taxon>
        <taxon>Microbacteriaceae</taxon>
        <taxon>Leucobacter</taxon>
    </lineage>
</organism>
<evidence type="ECO:0000313" key="2">
    <source>
        <dbReference type="Proteomes" id="UP000291832"/>
    </source>
</evidence>
<accession>A0A4Q7U690</accession>
<dbReference type="EMBL" id="SHKI01000002">
    <property type="protein sequence ID" value="RZT68863.1"/>
    <property type="molecule type" value="Genomic_DNA"/>
</dbReference>
<comment type="caution">
    <text evidence="1">The sequence shown here is derived from an EMBL/GenBank/DDBJ whole genome shotgun (WGS) entry which is preliminary data.</text>
</comment>
<gene>
    <name evidence="1" type="ORF">EV139_0594</name>
</gene>
<dbReference type="AlphaFoldDB" id="A0A4Q7U690"/>
<reference evidence="1 2" key="1">
    <citation type="journal article" date="2015" name="Stand. Genomic Sci.">
        <title>Genomic Encyclopedia of Bacterial and Archaeal Type Strains, Phase III: the genomes of soil and plant-associated and newly described type strains.</title>
        <authorList>
            <person name="Whitman W.B."/>
            <person name="Woyke T."/>
            <person name="Klenk H.P."/>
            <person name="Zhou Y."/>
            <person name="Lilburn T.G."/>
            <person name="Beck B.J."/>
            <person name="De Vos P."/>
            <person name="Vandamme P."/>
            <person name="Eisen J.A."/>
            <person name="Garrity G."/>
            <person name="Hugenholtz P."/>
            <person name="Kyrpides N.C."/>
        </authorList>
    </citation>
    <scope>NUCLEOTIDE SEQUENCE [LARGE SCALE GENOMIC DNA]</scope>
    <source>
        <strain evidence="1 2">RF6</strain>
    </source>
</reference>